<dbReference type="PANTHER" id="PTHR42791">
    <property type="entry name" value="GNAT FAMILY ACETYLTRANSFERASE"/>
    <property type="match status" value="1"/>
</dbReference>
<dbReference type="AlphaFoldDB" id="A0AAN6FCR5"/>
<dbReference type="Gene3D" id="3.40.630.30">
    <property type="match status" value="1"/>
</dbReference>
<reference evidence="1" key="1">
    <citation type="submission" date="2021-12" db="EMBL/GenBank/DDBJ databases">
        <title>Black yeast isolated from Biological Soil Crust.</title>
        <authorList>
            <person name="Kurbessoian T."/>
        </authorList>
    </citation>
    <scope>NUCLEOTIDE SEQUENCE</scope>
    <source>
        <strain evidence="1">CCFEE 5208</strain>
    </source>
</reference>
<dbReference type="PANTHER" id="PTHR42791:SF2">
    <property type="entry name" value="N-ACETYLTRANSFERASE DOMAIN-CONTAINING PROTEIN"/>
    <property type="match status" value="1"/>
</dbReference>
<comment type="caution">
    <text evidence="1">The sequence shown here is derived from an EMBL/GenBank/DDBJ whole genome shotgun (WGS) entry which is preliminary data.</text>
</comment>
<name>A0AAN6FCR5_9PEZI</name>
<dbReference type="InterPro" id="IPR016181">
    <property type="entry name" value="Acyl_CoA_acyltransferase"/>
</dbReference>
<accession>A0AAN6FCR5</accession>
<protein>
    <recommendedName>
        <fullName evidence="3">N-acetyltransferase domain-containing protein</fullName>
    </recommendedName>
</protein>
<dbReference type="EMBL" id="JASUXU010000069">
    <property type="protein sequence ID" value="KAK0311598.1"/>
    <property type="molecule type" value="Genomic_DNA"/>
</dbReference>
<gene>
    <name evidence="1" type="ORF">LTR82_014300</name>
</gene>
<sequence length="288" mass="32360">MHKQFIFLICTLHSITCAGLAHFTNGVRTPQVASHRIRPAVEDDLDDIVTIFIDAFRPSAGWQYAHLHDDDYTNYTWTCTRQFFQGEWEGLHRSRTFANVITVPRDGGQISSGDRAGERVVSFGVWNWMKPQEEAADASFPFRPHQMHATLGGKCSEHLDVNTTRQADLGQQLSLAVEKYIRNLTEPQLYLNLLATHPDWDGHGFGAEQVEVGLKEATRVGMPVTLLASPAGWPLYDSLGFRSLANITHEMFDGLGMLWSEYMRWDEEESGVRSALTVHSDIVEAAAV</sequence>
<proteinExistence type="predicted"/>
<dbReference type="SUPFAM" id="SSF55729">
    <property type="entry name" value="Acyl-CoA N-acyltransferases (Nat)"/>
    <property type="match status" value="1"/>
</dbReference>
<organism evidence="1 2">
    <name type="scientific">Friedmanniomyces endolithicus</name>
    <dbReference type="NCBI Taxonomy" id="329885"/>
    <lineage>
        <taxon>Eukaryota</taxon>
        <taxon>Fungi</taxon>
        <taxon>Dikarya</taxon>
        <taxon>Ascomycota</taxon>
        <taxon>Pezizomycotina</taxon>
        <taxon>Dothideomycetes</taxon>
        <taxon>Dothideomycetidae</taxon>
        <taxon>Mycosphaerellales</taxon>
        <taxon>Teratosphaeriaceae</taxon>
        <taxon>Friedmanniomyces</taxon>
    </lineage>
</organism>
<evidence type="ECO:0008006" key="3">
    <source>
        <dbReference type="Google" id="ProtNLM"/>
    </source>
</evidence>
<evidence type="ECO:0000313" key="1">
    <source>
        <dbReference type="EMBL" id="KAK0311598.1"/>
    </source>
</evidence>
<dbReference type="InterPro" id="IPR052523">
    <property type="entry name" value="Trichothecene_AcTrans"/>
</dbReference>
<dbReference type="Proteomes" id="UP001168146">
    <property type="component" value="Unassembled WGS sequence"/>
</dbReference>
<evidence type="ECO:0000313" key="2">
    <source>
        <dbReference type="Proteomes" id="UP001168146"/>
    </source>
</evidence>